<accession>A0A1V4DIL0</accession>
<name>A0A1V4DIL0_9ENTE</name>
<feature type="site" description="Increases basicity of active site His" evidence="1">
    <location>
        <position position="135"/>
    </location>
</feature>
<reference evidence="4 5" key="1">
    <citation type="submission" date="2017-02" db="EMBL/GenBank/DDBJ databases">
        <title>Vagococcus cremeus sp. nov., isolated from the small intestine of a marten, Martes flavigula.</title>
        <authorList>
            <person name="Tak E.J."/>
            <person name="Bae J.-W."/>
        </authorList>
    </citation>
    <scope>NUCLEOTIDE SEQUENCE [LARGE SCALE GENOMIC DNA]</scope>
    <source>
        <strain evidence="4 5">D7T301</strain>
    </source>
</reference>
<evidence type="ECO:0000313" key="5">
    <source>
        <dbReference type="Proteomes" id="UP000189970"/>
    </source>
</evidence>
<dbReference type="InterPro" id="IPR041561">
    <property type="entry name" value="PglD_N"/>
</dbReference>
<dbReference type="CDD" id="cd03360">
    <property type="entry name" value="LbH_AT_putative"/>
    <property type="match status" value="1"/>
</dbReference>
<evidence type="ECO:0000313" key="4">
    <source>
        <dbReference type="EMBL" id="OPF88319.1"/>
    </source>
</evidence>
<dbReference type="Gene3D" id="3.40.50.20">
    <property type="match status" value="1"/>
</dbReference>
<dbReference type="InterPro" id="IPR050179">
    <property type="entry name" value="Trans_hexapeptide_repeat"/>
</dbReference>
<feature type="active site" description="Proton acceptor" evidence="1">
    <location>
        <position position="134"/>
    </location>
</feature>
<feature type="binding site" evidence="2">
    <location>
        <position position="67"/>
    </location>
    <ligand>
        <name>substrate</name>
    </ligand>
</feature>
<sequence length="208" mass="22718">MEELIIIGSGGHGKVCAEIAESMNKWKTIRFLDDSFPGARKCLDFDIIGKTCDIDKYSSHDFFVAIGDNDIREKFFEELTLLKCNIVSLVHPTSYISKYCSIGNGTSIHQNVVINTDSTIGKGCIINTGTIVEHENVISDFVHLSPNVSLGGRVSVGRKTWIGIGSTVINDIQVGEKIIVGAMSLVLNNISDANVYYGVPVVRSKESF</sequence>
<dbReference type="Proteomes" id="UP000189970">
    <property type="component" value="Unassembled WGS sequence"/>
</dbReference>
<dbReference type="RefSeq" id="WP_079347498.1">
    <property type="nucleotide sequence ID" value="NZ_MVAB01000001.1"/>
</dbReference>
<dbReference type="SUPFAM" id="SSF51161">
    <property type="entry name" value="Trimeric LpxA-like enzymes"/>
    <property type="match status" value="1"/>
</dbReference>
<dbReference type="PANTHER" id="PTHR43300:SF7">
    <property type="entry name" value="UDP-N-ACETYLBACILLOSAMINE N-ACETYLTRANSFERASE"/>
    <property type="match status" value="1"/>
</dbReference>
<evidence type="ECO:0000256" key="1">
    <source>
        <dbReference type="PIRSR" id="PIRSR620019-1"/>
    </source>
</evidence>
<protein>
    <recommendedName>
        <fullName evidence="3">PglD N-terminal domain-containing protein</fullName>
    </recommendedName>
</protein>
<evidence type="ECO:0000256" key="2">
    <source>
        <dbReference type="PIRSR" id="PIRSR620019-2"/>
    </source>
</evidence>
<dbReference type="PANTHER" id="PTHR43300">
    <property type="entry name" value="ACETYLTRANSFERASE"/>
    <property type="match status" value="1"/>
</dbReference>
<dbReference type="EMBL" id="MVAB01000001">
    <property type="protein sequence ID" value="OPF88319.1"/>
    <property type="molecule type" value="Genomic_DNA"/>
</dbReference>
<gene>
    <name evidence="4" type="ORF">BW731_09115</name>
</gene>
<dbReference type="AlphaFoldDB" id="A0A1V4DIL0"/>
<dbReference type="NCBIfam" id="TIGR03570">
    <property type="entry name" value="NeuD_NnaD"/>
    <property type="match status" value="1"/>
</dbReference>
<feature type="domain" description="PglD N-terminal" evidence="3">
    <location>
        <begin position="4"/>
        <end position="79"/>
    </location>
</feature>
<feature type="binding site" evidence="2">
    <location>
        <position position="164"/>
    </location>
    <ligand>
        <name>acetyl-CoA</name>
        <dbReference type="ChEBI" id="CHEBI:57288"/>
    </ligand>
</feature>
<feature type="binding site" evidence="2">
    <location>
        <position position="143"/>
    </location>
    <ligand>
        <name>acetyl-CoA</name>
        <dbReference type="ChEBI" id="CHEBI:57288"/>
    </ligand>
</feature>
<comment type="caution">
    <text evidence="4">The sequence shown here is derived from an EMBL/GenBank/DDBJ whole genome shotgun (WGS) entry which is preliminary data.</text>
</comment>
<keyword evidence="5" id="KW-1185">Reference proteome</keyword>
<dbReference type="Pfam" id="PF17836">
    <property type="entry name" value="PglD_N"/>
    <property type="match status" value="1"/>
</dbReference>
<proteinExistence type="predicted"/>
<dbReference type="InterPro" id="IPR020019">
    <property type="entry name" value="AcTrfase_PglD-like"/>
</dbReference>
<dbReference type="Gene3D" id="2.160.10.10">
    <property type="entry name" value="Hexapeptide repeat proteins"/>
    <property type="match status" value="1"/>
</dbReference>
<dbReference type="InterPro" id="IPR011004">
    <property type="entry name" value="Trimer_LpxA-like_sf"/>
</dbReference>
<organism evidence="4 5">
    <name type="scientific">Vagococcus martis</name>
    <dbReference type="NCBI Taxonomy" id="1768210"/>
    <lineage>
        <taxon>Bacteria</taxon>
        <taxon>Bacillati</taxon>
        <taxon>Bacillota</taxon>
        <taxon>Bacilli</taxon>
        <taxon>Lactobacillales</taxon>
        <taxon>Enterococcaceae</taxon>
        <taxon>Vagococcus</taxon>
    </lineage>
</organism>
<evidence type="ECO:0000259" key="3">
    <source>
        <dbReference type="Pfam" id="PF17836"/>
    </source>
</evidence>